<dbReference type="PANTHER" id="PTHR46721:SF3">
    <property type="entry name" value="FORKHEAD BOX N1"/>
    <property type="match status" value="1"/>
</dbReference>
<dbReference type="PANTHER" id="PTHR46721">
    <property type="entry name" value="FORKHEAD BOX PROTEIN N1"/>
    <property type="match status" value="1"/>
</dbReference>
<dbReference type="CDD" id="cd20030">
    <property type="entry name" value="FH_FOXN1-like"/>
    <property type="match status" value="1"/>
</dbReference>
<keyword evidence="5 6" id="KW-0539">Nucleus</keyword>
<evidence type="ECO:0000259" key="8">
    <source>
        <dbReference type="PROSITE" id="PS50039"/>
    </source>
</evidence>
<keyword evidence="3 6" id="KW-0238">DNA-binding</keyword>
<evidence type="ECO:0000313" key="9">
    <source>
        <dbReference type="EMBL" id="KAK3587366.1"/>
    </source>
</evidence>
<dbReference type="Pfam" id="PF00250">
    <property type="entry name" value="Forkhead"/>
    <property type="match status" value="1"/>
</dbReference>
<evidence type="ECO:0000256" key="2">
    <source>
        <dbReference type="ARBA" id="ARBA00023015"/>
    </source>
</evidence>
<reference evidence="9" key="1">
    <citation type="journal article" date="2021" name="Genome Biol. Evol.">
        <title>A High-Quality Reference Genome for a Parasitic Bivalve with Doubly Uniparental Inheritance (Bivalvia: Unionida).</title>
        <authorList>
            <person name="Smith C.H."/>
        </authorList>
    </citation>
    <scope>NUCLEOTIDE SEQUENCE</scope>
    <source>
        <strain evidence="9">CHS0354</strain>
    </source>
</reference>
<keyword evidence="1" id="KW-0217">Developmental protein</keyword>
<comment type="caution">
    <text evidence="9">The sequence shown here is derived from an EMBL/GenBank/DDBJ whole genome shotgun (WGS) entry which is preliminary data.</text>
</comment>
<dbReference type="InterPro" id="IPR030456">
    <property type="entry name" value="TF_fork_head_CS_2"/>
</dbReference>
<dbReference type="GO" id="GO:0005634">
    <property type="term" value="C:nucleus"/>
    <property type="evidence" value="ECO:0007669"/>
    <property type="project" value="UniProtKB-SubCell"/>
</dbReference>
<comment type="subcellular location">
    <subcellularLocation>
        <location evidence="6">Nucleus</location>
    </subcellularLocation>
</comment>
<name>A0AAE0S8N5_9BIVA</name>
<evidence type="ECO:0000313" key="10">
    <source>
        <dbReference type="Proteomes" id="UP001195483"/>
    </source>
</evidence>
<gene>
    <name evidence="9" type="ORF">CHS0354_028735</name>
</gene>
<dbReference type="AlphaFoldDB" id="A0AAE0S8N5"/>
<reference evidence="9" key="3">
    <citation type="submission" date="2023-05" db="EMBL/GenBank/DDBJ databases">
        <authorList>
            <person name="Smith C.H."/>
        </authorList>
    </citation>
    <scope>NUCLEOTIDE SEQUENCE</scope>
    <source>
        <strain evidence="9">CHS0354</strain>
        <tissue evidence="9">Mantle</tissue>
    </source>
</reference>
<keyword evidence="10" id="KW-1185">Reference proteome</keyword>
<feature type="DNA-binding region" description="Fork-head" evidence="6">
    <location>
        <begin position="233"/>
        <end position="331"/>
    </location>
</feature>
<organism evidence="9 10">
    <name type="scientific">Potamilus streckersoni</name>
    <dbReference type="NCBI Taxonomy" id="2493646"/>
    <lineage>
        <taxon>Eukaryota</taxon>
        <taxon>Metazoa</taxon>
        <taxon>Spiralia</taxon>
        <taxon>Lophotrochozoa</taxon>
        <taxon>Mollusca</taxon>
        <taxon>Bivalvia</taxon>
        <taxon>Autobranchia</taxon>
        <taxon>Heteroconchia</taxon>
        <taxon>Palaeoheterodonta</taxon>
        <taxon>Unionida</taxon>
        <taxon>Unionoidea</taxon>
        <taxon>Unionidae</taxon>
        <taxon>Ambleminae</taxon>
        <taxon>Lampsilini</taxon>
        <taxon>Potamilus</taxon>
    </lineage>
</organism>
<dbReference type="GO" id="GO:0000981">
    <property type="term" value="F:DNA-binding transcription factor activity, RNA polymerase II-specific"/>
    <property type="evidence" value="ECO:0007669"/>
    <property type="project" value="TreeGrafter"/>
</dbReference>
<evidence type="ECO:0000256" key="3">
    <source>
        <dbReference type="ARBA" id="ARBA00023125"/>
    </source>
</evidence>
<dbReference type="GO" id="GO:0000976">
    <property type="term" value="F:transcription cis-regulatory region binding"/>
    <property type="evidence" value="ECO:0007669"/>
    <property type="project" value="TreeGrafter"/>
</dbReference>
<dbReference type="EMBL" id="JAEAOA010001725">
    <property type="protein sequence ID" value="KAK3587366.1"/>
    <property type="molecule type" value="Genomic_DNA"/>
</dbReference>
<sequence length="503" mass="55674">MTAMEFCPSDFDHTPSNFLDMIENDVHLMDLDNLHSEKSNDMIFSPSLEQGGMQTSNLPVDYEQEYWFQNLHWSDISKIPQSLLDASNEVENNNPNLLVNPQTGLPVPPHQQKNGQLNQLTLRNGLLSGSVKLLNTQGAVLNTSHQQMYVAVPTIGNNNLNSLCTSVGYTVQPVTVCTPIQTVRNASTVTPSQNSPVLVEHLQNGVHQHHIVKPKQLQNDNNNTDENERVYPKPAYSYSCLIAMALKNSRNGSLPVSEIYNFMIENFPYFKTAPDGWKNSVRHNLSLNKCFEKVESPKSVGSHTRKGCLWGLNPARIEKMEEEIIRCRKKDPESVINGMARPENLELIEQGRVGQVKEESKPVIPEPTAPQVIPTSTSTNSVIVKVDPNQDQEVDVEDLKDIEMIDSELSLDPSLSDLALENGLWDDDFNSELGLTTNQSHVALGGSINSTPFLSMPSTHVNGSSLHQGNLTYSTGSQVIHSPHATPTKVYPPTPSRALSAVN</sequence>
<evidence type="ECO:0000256" key="1">
    <source>
        <dbReference type="ARBA" id="ARBA00022473"/>
    </source>
</evidence>
<feature type="domain" description="Fork-head" evidence="8">
    <location>
        <begin position="233"/>
        <end position="331"/>
    </location>
</feature>
<keyword evidence="4" id="KW-0804">Transcription</keyword>
<dbReference type="InterPro" id="IPR049624">
    <property type="entry name" value="FOXN1_4"/>
</dbReference>
<dbReference type="InterPro" id="IPR036388">
    <property type="entry name" value="WH-like_DNA-bd_sf"/>
</dbReference>
<dbReference type="Proteomes" id="UP001195483">
    <property type="component" value="Unassembled WGS sequence"/>
</dbReference>
<feature type="compositionally biased region" description="Polar residues" evidence="7">
    <location>
        <begin position="459"/>
        <end position="480"/>
    </location>
</feature>
<protein>
    <recommendedName>
        <fullName evidence="8">Fork-head domain-containing protein</fullName>
    </recommendedName>
</protein>
<dbReference type="PRINTS" id="PR00053">
    <property type="entry name" value="FORKHEAD"/>
</dbReference>
<dbReference type="SUPFAM" id="SSF46785">
    <property type="entry name" value="Winged helix' DNA-binding domain"/>
    <property type="match status" value="1"/>
</dbReference>
<evidence type="ECO:0000256" key="5">
    <source>
        <dbReference type="ARBA" id="ARBA00023242"/>
    </source>
</evidence>
<dbReference type="PROSITE" id="PS50039">
    <property type="entry name" value="FORK_HEAD_3"/>
    <property type="match status" value="1"/>
</dbReference>
<dbReference type="InterPro" id="IPR001766">
    <property type="entry name" value="Fork_head_dom"/>
</dbReference>
<dbReference type="Gene3D" id="1.10.10.10">
    <property type="entry name" value="Winged helix-like DNA-binding domain superfamily/Winged helix DNA-binding domain"/>
    <property type="match status" value="1"/>
</dbReference>
<dbReference type="InterPro" id="IPR036390">
    <property type="entry name" value="WH_DNA-bd_sf"/>
</dbReference>
<evidence type="ECO:0000256" key="6">
    <source>
        <dbReference type="PROSITE-ProRule" id="PRU00089"/>
    </source>
</evidence>
<dbReference type="SMART" id="SM00339">
    <property type="entry name" value="FH"/>
    <property type="match status" value="1"/>
</dbReference>
<proteinExistence type="predicted"/>
<keyword evidence="2" id="KW-0805">Transcription regulation</keyword>
<accession>A0AAE0S8N5</accession>
<evidence type="ECO:0000256" key="7">
    <source>
        <dbReference type="SAM" id="MobiDB-lite"/>
    </source>
</evidence>
<reference evidence="9" key="2">
    <citation type="journal article" date="2021" name="Genome Biol. Evol.">
        <title>Developing a high-quality reference genome for a parasitic bivalve with doubly uniparental inheritance (Bivalvia: Unionida).</title>
        <authorList>
            <person name="Smith C.H."/>
        </authorList>
    </citation>
    <scope>NUCLEOTIDE SEQUENCE</scope>
    <source>
        <strain evidence="9">CHS0354</strain>
        <tissue evidence="9">Mantle</tissue>
    </source>
</reference>
<evidence type="ECO:0000256" key="4">
    <source>
        <dbReference type="ARBA" id="ARBA00023163"/>
    </source>
</evidence>
<dbReference type="PROSITE" id="PS00658">
    <property type="entry name" value="FORK_HEAD_2"/>
    <property type="match status" value="1"/>
</dbReference>
<feature type="region of interest" description="Disordered" evidence="7">
    <location>
        <begin position="459"/>
        <end position="503"/>
    </location>
</feature>